<dbReference type="EMBL" id="QUSF01000022">
    <property type="protein sequence ID" value="RLW01443.1"/>
    <property type="molecule type" value="Genomic_DNA"/>
</dbReference>
<dbReference type="OrthoDB" id="10630562at2759"/>
<sequence length="285" mass="31925">MSPLLVPFFLPPNFSLFQRKTSMLIAFQKLRSGKGDREQECGPIFSRICAASVESILPPSRQHEIGQERPTLEATDKRFYLACLLKHLEFVQAQLSTTLPKQDQLDCSPPGAEEMLPLGLVRALLLFIFYVSVAIGLDHPCEPKESFSLVLVRHSQFLALLFLKWTKEIVSVSALARDELKISLNSALYSGGAFVEESLSSAIVFGILLQCLYSLVFQRIFIHLTLLQKFLILHFQSIVLSINFIEYRDPSLLHSFSSPNTRFFMAPENVCPSSAAQEAFAAAPL</sequence>
<reference evidence="1 2" key="1">
    <citation type="journal article" date="2018" name="Proc. R. Soc. B">
        <title>A non-coding region near Follistatin controls head colour polymorphism in the Gouldian finch.</title>
        <authorList>
            <person name="Toomey M.B."/>
            <person name="Marques C.I."/>
            <person name="Andrade P."/>
            <person name="Araujo P.M."/>
            <person name="Sabatino S."/>
            <person name="Gazda M.A."/>
            <person name="Afonso S."/>
            <person name="Lopes R.J."/>
            <person name="Corbo J.C."/>
            <person name="Carneiro M."/>
        </authorList>
    </citation>
    <scope>NUCLEOTIDE SEQUENCE [LARGE SCALE GENOMIC DNA]</scope>
    <source>
        <strain evidence="1">Red01</strain>
        <tissue evidence="1">Muscle</tissue>
    </source>
</reference>
<keyword evidence="2" id="KW-1185">Reference proteome</keyword>
<comment type="caution">
    <text evidence="1">The sequence shown here is derived from an EMBL/GenBank/DDBJ whole genome shotgun (WGS) entry which is preliminary data.</text>
</comment>
<proteinExistence type="predicted"/>
<evidence type="ECO:0000313" key="2">
    <source>
        <dbReference type="Proteomes" id="UP000276834"/>
    </source>
</evidence>
<name>A0A3L8SG13_CHLGU</name>
<dbReference type="Proteomes" id="UP000276834">
    <property type="component" value="Unassembled WGS sequence"/>
</dbReference>
<evidence type="ECO:0000313" key="1">
    <source>
        <dbReference type="EMBL" id="RLW01443.1"/>
    </source>
</evidence>
<gene>
    <name evidence="1" type="ORF">DV515_00007909</name>
</gene>
<protein>
    <submittedName>
        <fullName evidence="1">Uncharacterized protein</fullName>
    </submittedName>
</protein>
<accession>A0A3L8SG13</accession>
<organism evidence="1 2">
    <name type="scientific">Chloebia gouldiae</name>
    <name type="common">Gouldian finch</name>
    <name type="synonym">Erythrura gouldiae</name>
    <dbReference type="NCBI Taxonomy" id="44316"/>
    <lineage>
        <taxon>Eukaryota</taxon>
        <taxon>Metazoa</taxon>
        <taxon>Chordata</taxon>
        <taxon>Craniata</taxon>
        <taxon>Vertebrata</taxon>
        <taxon>Euteleostomi</taxon>
        <taxon>Archelosauria</taxon>
        <taxon>Archosauria</taxon>
        <taxon>Dinosauria</taxon>
        <taxon>Saurischia</taxon>
        <taxon>Theropoda</taxon>
        <taxon>Coelurosauria</taxon>
        <taxon>Aves</taxon>
        <taxon>Neognathae</taxon>
        <taxon>Neoaves</taxon>
        <taxon>Telluraves</taxon>
        <taxon>Australaves</taxon>
        <taxon>Passeriformes</taxon>
        <taxon>Passeroidea</taxon>
        <taxon>Passeridae</taxon>
        <taxon>Chloebia</taxon>
    </lineage>
</organism>
<dbReference type="AlphaFoldDB" id="A0A3L8SG13"/>